<evidence type="ECO:0000256" key="1">
    <source>
        <dbReference type="PROSITE-ProRule" id="PRU00339"/>
    </source>
</evidence>
<proteinExistence type="predicted"/>
<dbReference type="OrthoDB" id="2676051at2"/>
<accession>A0A3A1QPU5</accession>
<reference evidence="2 3" key="1">
    <citation type="submission" date="2018-09" db="EMBL/GenBank/DDBJ databases">
        <title>Bacillus saliacetes sp. nov., isolated from Thai shrimp paste (Ka-pi).</title>
        <authorList>
            <person name="Daroonpunt R."/>
            <person name="Tanasupawat S."/>
            <person name="Yiamsombut S."/>
        </authorList>
    </citation>
    <scope>NUCLEOTIDE SEQUENCE [LARGE SCALE GENOMIC DNA]</scope>
    <source>
        <strain evidence="2 3">SKP7-4</strain>
    </source>
</reference>
<keyword evidence="3" id="KW-1185">Reference proteome</keyword>
<dbReference type="RefSeq" id="WP_119549034.1">
    <property type="nucleotide sequence ID" value="NZ_QXIR01000036.1"/>
</dbReference>
<dbReference type="Proteomes" id="UP000265801">
    <property type="component" value="Unassembled WGS sequence"/>
</dbReference>
<gene>
    <name evidence="2" type="ORF">D3H55_19785</name>
</gene>
<protein>
    <submittedName>
        <fullName evidence="2">Uncharacterized protein</fullName>
    </submittedName>
</protein>
<name>A0A3A1QPU5_9BACI</name>
<dbReference type="InterPro" id="IPR019734">
    <property type="entry name" value="TPR_rpt"/>
</dbReference>
<keyword evidence="1" id="KW-0802">TPR repeat</keyword>
<dbReference type="PROSITE" id="PS50005">
    <property type="entry name" value="TPR"/>
    <property type="match status" value="1"/>
</dbReference>
<dbReference type="InterPro" id="IPR011990">
    <property type="entry name" value="TPR-like_helical_dom_sf"/>
</dbReference>
<evidence type="ECO:0000313" key="3">
    <source>
        <dbReference type="Proteomes" id="UP000265801"/>
    </source>
</evidence>
<dbReference type="SUPFAM" id="SSF48452">
    <property type="entry name" value="TPR-like"/>
    <property type="match status" value="1"/>
</dbReference>
<evidence type="ECO:0000313" key="2">
    <source>
        <dbReference type="EMBL" id="RIW29095.1"/>
    </source>
</evidence>
<dbReference type="Gene3D" id="1.25.40.10">
    <property type="entry name" value="Tetratricopeptide repeat domain"/>
    <property type="match status" value="1"/>
</dbReference>
<dbReference type="AlphaFoldDB" id="A0A3A1QPU5"/>
<organism evidence="2 3">
    <name type="scientific">Bacillus salacetis</name>
    <dbReference type="NCBI Taxonomy" id="2315464"/>
    <lineage>
        <taxon>Bacteria</taxon>
        <taxon>Bacillati</taxon>
        <taxon>Bacillota</taxon>
        <taxon>Bacilli</taxon>
        <taxon>Bacillales</taxon>
        <taxon>Bacillaceae</taxon>
        <taxon>Bacillus</taxon>
    </lineage>
</organism>
<sequence length="460" mass="53815">MATNKVLLEHGEFTPERIAFYRDIAFVEAVNSRQELHYLFFYKEQFLTNKKALKLKRSSFIEQAFKEGIVFLCPHPLADELLEQNTRSKVISFNELHKKLQAGMSPQEISYIFSALDSFIAPEKLFRLIRSHYYQYRRDGQFLHAYKILKILADMAPDNAWVRQTSADLNFRPYEKIYMQHPLKLLEKDPLYAVSEFWKNRHEQESSEALQQLVLKRNQKLTVTALMIESLQRNPGNETLQPLTLWLRTQFKQDVYRELLYTLAIALPANHELVQQLLQELLDAGEHEKALELLCNAPDSASRIHTDILTDLFERIQWQQASIPIEKLNNILIPALQEEPAKLDKILKSCVQSLLKGHDVSFVADWMSPLQSKNLSLPIAEKIKRMNTLLDDPDHQSQLGEFYYQFNVIDRAIDCFSWDMELRPNDPAPVKWLSRLYKEKGMANEAKAYQQVLMEMQKRA</sequence>
<dbReference type="EMBL" id="QXIR01000036">
    <property type="protein sequence ID" value="RIW29095.1"/>
    <property type="molecule type" value="Genomic_DNA"/>
</dbReference>
<feature type="repeat" description="TPR" evidence="1">
    <location>
        <begin position="393"/>
        <end position="426"/>
    </location>
</feature>
<comment type="caution">
    <text evidence="2">The sequence shown here is derived from an EMBL/GenBank/DDBJ whole genome shotgun (WGS) entry which is preliminary data.</text>
</comment>